<dbReference type="KEGG" id="nhy:JQS43_15960"/>
<evidence type="ECO:0000313" key="2">
    <source>
        <dbReference type="EMBL" id="QSB13131.1"/>
    </source>
</evidence>
<feature type="transmembrane region" description="Helical" evidence="1">
    <location>
        <begin position="152"/>
        <end position="170"/>
    </location>
</feature>
<feature type="transmembrane region" description="Helical" evidence="1">
    <location>
        <begin position="236"/>
        <end position="258"/>
    </location>
</feature>
<organism evidence="2 3">
    <name type="scientific">Natronosporangium hydrolyticum</name>
    <dbReference type="NCBI Taxonomy" id="2811111"/>
    <lineage>
        <taxon>Bacteria</taxon>
        <taxon>Bacillati</taxon>
        <taxon>Actinomycetota</taxon>
        <taxon>Actinomycetes</taxon>
        <taxon>Micromonosporales</taxon>
        <taxon>Micromonosporaceae</taxon>
        <taxon>Natronosporangium</taxon>
    </lineage>
</organism>
<feature type="transmembrane region" description="Helical" evidence="1">
    <location>
        <begin position="58"/>
        <end position="79"/>
    </location>
</feature>
<reference evidence="2" key="1">
    <citation type="submission" date="2021-02" db="EMBL/GenBank/DDBJ databases">
        <title>Natrosporangium hydrolyticum gen. nov., sp. nov, a haloalkaliphilic actinobacterium from a soda solonchak soil.</title>
        <authorList>
            <person name="Sorokin D.Y."/>
            <person name="Khijniak T.V."/>
            <person name="Zakharycheva A.P."/>
            <person name="Boueva O.V."/>
            <person name="Ariskina E.V."/>
            <person name="Hahnke R.L."/>
            <person name="Bunk B."/>
            <person name="Sproer C."/>
            <person name="Schumann P."/>
            <person name="Evtushenko L.I."/>
            <person name="Kublanov I.V."/>
        </authorList>
    </citation>
    <scope>NUCLEOTIDE SEQUENCE</scope>
    <source>
        <strain evidence="2">DSM 106523</strain>
    </source>
</reference>
<gene>
    <name evidence="2" type="ORF">JQS43_15960</name>
</gene>
<keyword evidence="3" id="KW-1185">Reference proteome</keyword>
<keyword evidence="1" id="KW-0812">Transmembrane</keyword>
<accession>A0A895Y6Z0</accession>
<evidence type="ECO:0000313" key="3">
    <source>
        <dbReference type="Proteomes" id="UP000662857"/>
    </source>
</evidence>
<keyword evidence="1" id="KW-1133">Transmembrane helix</keyword>
<dbReference type="AlphaFoldDB" id="A0A895Y6Z0"/>
<keyword evidence="1" id="KW-0472">Membrane</keyword>
<dbReference type="EMBL" id="CP070499">
    <property type="protein sequence ID" value="QSB13131.1"/>
    <property type="molecule type" value="Genomic_DNA"/>
</dbReference>
<proteinExistence type="predicted"/>
<feature type="transmembrane region" description="Helical" evidence="1">
    <location>
        <begin position="100"/>
        <end position="132"/>
    </location>
</feature>
<dbReference type="Proteomes" id="UP000662857">
    <property type="component" value="Chromosome"/>
</dbReference>
<sequence>MIRMLHAELRKLLGTQLWLWLLLATVGVTAGSVAVIAAFGPVSDPPLPPVDTEAGVRAALSVGGLVVIIPALLGAAAMTQEYRHRTITQSFLFVPRRYPVVLAKVATYAAVGVVFGVAAAVAAVAGLVAVAVPAGLTVGADPGTIAGLQLRLVAATAVYTILGVGVGALIRNQLATLLVVGGYLYTLEPMLILIPGVNHLYPYLPGGATASLTEFSILNEAMAEEFGNLPTLLPPAAGWLTLLGYGLAAAAVAIALPVRRDVT</sequence>
<evidence type="ECO:0000256" key="1">
    <source>
        <dbReference type="SAM" id="Phobius"/>
    </source>
</evidence>
<name>A0A895Y6Z0_9ACTN</name>
<dbReference type="RefSeq" id="WP_239675199.1">
    <property type="nucleotide sequence ID" value="NZ_CP070499.1"/>
</dbReference>
<protein>
    <submittedName>
        <fullName evidence="2">ABC transporter permease</fullName>
    </submittedName>
</protein>
<feature type="transmembrane region" description="Helical" evidence="1">
    <location>
        <begin position="177"/>
        <end position="197"/>
    </location>
</feature>